<organism evidence="1">
    <name type="scientific">marine sediment metagenome</name>
    <dbReference type="NCBI Taxonomy" id="412755"/>
    <lineage>
        <taxon>unclassified sequences</taxon>
        <taxon>metagenomes</taxon>
        <taxon>ecological metagenomes</taxon>
    </lineage>
</organism>
<sequence length="117" mass="13603">GDLGKFISTKCGCGRNNKIIEIFGRKDYCLRFNNAIYTEKDIAELLDIPGVILYQIVKKDDELNFHILSAEINNKDLIKNEINDRFRKISESRLNVYFVKSIKPEESGKFRTLERIS</sequence>
<name>X1LAK2_9ZZZZ</name>
<gene>
    <name evidence="1" type="ORF">S06H3_18661</name>
</gene>
<reference evidence="1" key="1">
    <citation type="journal article" date="2014" name="Front. Microbiol.">
        <title>High frequency of phylogenetically diverse reductive dehalogenase-homologous genes in deep subseafloor sedimentary metagenomes.</title>
        <authorList>
            <person name="Kawai M."/>
            <person name="Futagami T."/>
            <person name="Toyoda A."/>
            <person name="Takaki Y."/>
            <person name="Nishi S."/>
            <person name="Hori S."/>
            <person name="Arai W."/>
            <person name="Tsubouchi T."/>
            <person name="Morono Y."/>
            <person name="Uchiyama I."/>
            <person name="Ito T."/>
            <person name="Fujiyama A."/>
            <person name="Inagaki F."/>
            <person name="Takami H."/>
        </authorList>
    </citation>
    <scope>NUCLEOTIDE SEQUENCE</scope>
    <source>
        <strain evidence="1">Expedition CK06-06</strain>
    </source>
</reference>
<evidence type="ECO:0008006" key="2">
    <source>
        <dbReference type="Google" id="ProtNLM"/>
    </source>
</evidence>
<proteinExistence type="predicted"/>
<protein>
    <recommendedName>
        <fullName evidence="2">AMP-dependent ligase C-terminal domain-containing protein</fullName>
    </recommendedName>
</protein>
<dbReference type="AlphaFoldDB" id="X1LAK2"/>
<accession>X1LAK2</accession>
<evidence type="ECO:0000313" key="1">
    <source>
        <dbReference type="EMBL" id="GAI16347.1"/>
    </source>
</evidence>
<dbReference type="EMBL" id="BARV01009464">
    <property type="protein sequence ID" value="GAI16347.1"/>
    <property type="molecule type" value="Genomic_DNA"/>
</dbReference>
<feature type="non-terminal residue" evidence="1">
    <location>
        <position position="1"/>
    </location>
</feature>
<comment type="caution">
    <text evidence="1">The sequence shown here is derived from an EMBL/GenBank/DDBJ whole genome shotgun (WGS) entry which is preliminary data.</text>
</comment>